<accession>A0A7T1WSW3</accession>
<name>A0A7T1WSW3_9ACTN</name>
<dbReference type="Proteomes" id="UP000595046">
    <property type="component" value="Chromosome"/>
</dbReference>
<dbReference type="KEGG" id="sbat:G4Z16_15480"/>
<reference evidence="2" key="1">
    <citation type="submission" date="2020-02" db="EMBL/GenBank/DDBJ databases">
        <title>Streptomyces sp. ASO4wet.</title>
        <authorList>
            <person name="Risdian C."/>
            <person name="Landwehr W."/>
            <person name="Schupp P."/>
            <person name="Wink J."/>
        </authorList>
    </citation>
    <scope>NUCLEOTIDE SEQUENCE [LARGE SCALE GENOMIC DNA]</scope>
    <source>
        <strain evidence="2">ASO4wet</strain>
    </source>
</reference>
<evidence type="ECO:0000313" key="1">
    <source>
        <dbReference type="EMBL" id="QPP07557.1"/>
    </source>
</evidence>
<dbReference type="EMBL" id="CP048882">
    <property type="protein sequence ID" value="QPP07557.1"/>
    <property type="molecule type" value="Genomic_DNA"/>
</dbReference>
<proteinExistence type="predicted"/>
<dbReference type="AlphaFoldDB" id="A0A7T1WSW3"/>
<gene>
    <name evidence="1" type="ORF">G4Z16_15480</name>
</gene>
<organism evidence="1 2">
    <name type="scientific">Streptomyces bathyalis</name>
    <dbReference type="NCBI Taxonomy" id="2710756"/>
    <lineage>
        <taxon>Bacteria</taxon>
        <taxon>Bacillati</taxon>
        <taxon>Actinomycetota</taxon>
        <taxon>Actinomycetes</taxon>
        <taxon>Kitasatosporales</taxon>
        <taxon>Streptomycetaceae</taxon>
        <taxon>Streptomyces</taxon>
    </lineage>
</organism>
<protein>
    <submittedName>
        <fullName evidence="1">Uncharacterized protein</fullName>
    </submittedName>
</protein>
<dbReference type="RefSeq" id="WP_197351366.1">
    <property type="nucleotide sequence ID" value="NZ_CP048882.1"/>
</dbReference>
<keyword evidence="2" id="KW-1185">Reference proteome</keyword>
<evidence type="ECO:0000313" key="2">
    <source>
        <dbReference type="Proteomes" id="UP000595046"/>
    </source>
</evidence>
<sequence length="87" mass="8824">MCNSTNAATRTSSASASSQISLTAAGELRDALSALQRGNAAVAVSALMAIDAESWAAMEARLAAVGGDLRELLETAGENAPVRLPLH</sequence>